<dbReference type="Proteomes" id="UP001370490">
    <property type="component" value="Unassembled WGS sequence"/>
</dbReference>
<dbReference type="InterPro" id="IPR009457">
    <property type="entry name" value="THH1/TOM1/TOM3_dom"/>
</dbReference>
<dbReference type="EMBL" id="JBAMMX010000023">
    <property type="protein sequence ID" value="KAK6917059.1"/>
    <property type="molecule type" value="Genomic_DNA"/>
</dbReference>
<comment type="caution">
    <text evidence="2">The sequence shown here is derived from an EMBL/GenBank/DDBJ whole genome shotgun (WGS) entry which is preliminary data.</text>
</comment>
<evidence type="ECO:0000313" key="2">
    <source>
        <dbReference type="EMBL" id="KAK6917059.1"/>
    </source>
</evidence>
<proteinExistence type="predicted"/>
<dbReference type="Pfam" id="PF06454">
    <property type="entry name" value="THH1_TOM1-3_dom"/>
    <property type="match status" value="1"/>
</dbReference>
<sequence>MARMLWKSVLAKWSLVLMSNWWDGIIESTEWQDSIFYTLCAAYALVSSVALKPYGLCLRFESCFKSVIALLEKMMQSL</sequence>
<reference evidence="2 3" key="1">
    <citation type="submission" date="2023-12" db="EMBL/GenBank/DDBJ databases">
        <title>A high-quality genome assembly for Dillenia turbinata (Dilleniales).</title>
        <authorList>
            <person name="Chanderbali A."/>
        </authorList>
    </citation>
    <scope>NUCLEOTIDE SEQUENCE [LARGE SCALE GENOMIC DNA]</scope>
    <source>
        <strain evidence="2">LSX21</strain>
        <tissue evidence="2">Leaf</tissue>
    </source>
</reference>
<evidence type="ECO:0000259" key="1">
    <source>
        <dbReference type="Pfam" id="PF06454"/>
    </source>
</evidence>
<dbReference type="AlphaFoldDB" id="A0AAN8UQB3"/>
<feature type="domain" description="THH1/TOM1/TOM3" evidence="1">
    <location>
        <begin position="19"/>
        <end position="51"/>
    </location>
</feature>
<name>A0AAN8UQB3_9MAGN</name>
<protein>
    <submittedName>
        <fullName evidence="2">THH1/TOM1/TOM3 domain</fullName>
    </submittedName>
</protein>
<accession>A0AAN8UQB3</accession>
<gene>
    <name evidence="2" type="ORF">RJ641_017810</name>
</gene>
<keyword evidence="3" id="KW-1185">Reference proteome</keyword>
<organism evidence="2 3">
    <name type="scientific">Dillenia turbinata</name>
    <dbReference type="NCBI Taxonomy" id="194707"/>
    <lineage>
        <taxon>Eukaryota</taxon>
        <taxon>Viridiplantae</taxon>
        <taxon>Streptophyta</taxon>
        <taxon>Embryophyta</taxon>
        <taxon>Tracheophyta</taxon>
        <taxon>Spermatophyta</taxon>
        <taxon>Magnoliopsida</taxon>
        <taxon>eudicotyledons</taxon>
        <taxon>Gunneridae</taxon>
        <taxon>Pentapetalae</taxon>
        <taxon>Dilleniales</taxon>
        <taxon>Dilleniaceae</taxon>
        <taxon>Dillenia</taxon>
    </lineage>
</organism>
<evidence type="ECO:0000313" key="3">
    <source>
        <dbReference type="Proteomes" id="UP001370490"/>
    </source>
</evidence>